<dbReference type="InterPro" id="IPR006252">
    <property type="entry name" value="Malate_synthA"/>
</dbReference>
<dbReference type="InterPro" id="IPR011076">
    <property type="entry name" value="Malate_synth_sf"/>
</dbReference>
<dbReference type="Pfam" id="PF01274">
    <property type="entry name" value="MS_TIM-barrel"/>
    <property type="match status" value="1"/>
</dbReference>
<dbReference type="PANTHER" id="PTHR42902">
    <property type="entry name" value="MALATE SYNTHASE"/>
    <property type="match status" value="1"/>
</dbReference>
<evidence type="ECO:0000256" key="4">
    <source>
        <dbReference type="ARBA" id="ARBA00022679"/>
    </source>
</evidence>
<dbReference type="InterPro" id="IPR046363">
    <property type="entry name" value="MS_N_TIM-barrel_dom"/>
</dbReference>
<dbReference type="Gene3D" id="3.20.20.360">
    <property type="entry name" value="Malate synthase, domain 3"/>
    <property type="match status" value="1"/>
</dbReference>
<keyword evidence="3" id="KW-0816">Tricarboxylic acid cycle</keyword>
<proteinExistence type="predicted"/>
<keyword evidence="9" id="KW-1185">Reference proteome</keyword>
<evidence type="ECO:0000313" key="9">
    <source>
        <dbReference type="Proteomes" id="UP001066276"/>
    </source>
</evidence>
<name>A0AAV7WVP4_PLEWA</name>
<dbReference type="GO" id="GO:0006099">
    <property type="term" value="P:tricarboxylic acid cycle"/>
    <property type="evidence" value="ECO:0007669"/>
    <property type="project" value="UniProtKB-KW"/>
</dbReference>
<keyword evidence="4" id="KW-0808">Transferase</keyword>
<evidence type="ECO:0000259" key="7">
    <source>
        <dbReference type="Pfam" id="PF20659"/>
    </source>
</evidence>
<organism evidence="8 9">
    <name type="scientific">Pleurodeles waltl</name>
    <name type="common">Iberian ribbed newt</name>
    <dbReference type="NCBI Taxonomy" id="8319"/>
    <lineage>
        <taxon>Eukaryota</taxon>
        <taxon>Metazoa</taxon>
        <taxon>Chordata</taxon>
        <taxon>Craniata</taxon>
        <taxon>Vertebrata</taxon>
        <taxon>Euteleostomi</taxon>
        <taxon>Amphibia</taxon>
        <taxon>Batrachia</taxon>
        <taxon>Caudata</taxon>
        <taxon>Salamandroidea</taxon>
        <taxon>Salamandridae</taxon>
        <taxon>Pleurodelinae</taxon>
        <taxon>Pleurodeles</taxon>
    </lineage>
</organism>
<dbReference type="AlphaFoldDB" id="A0AAV7WVP4"/>
<evidence type="ECO:0000256" key="1">
    <source>
        <dbReference type="ARBA" id="ARBA00012636"/>
    </source>
</evidence>
<dbReference type="FunFam" id="1.20.1220.12:FF:000001">
    <property type="entry name" value="Malate synthase"/>
    <property type="match status" value="1"/>
</dbReference>
<dbReference type="PANTHER" id="PTHR42902:SF2">
    <property type="entry name" value="MALATE SYNTHASE"/>
    <property type="match status" value="1"/>
</dbReference>
<evidence type="ECO:0000256" key="3">
    <source>
        <dbReference type="ARBA" id="ARBA00022532"/>
    </source>
</evidence>
<protein>
    <recommendedName>
        <fullName evidence="1">malate synthase</fullName>
        <ecNumber evidence="1">2.3.3.9</ecNumber>
    </recommendedName>
</protein>
<dbReference type="GO" id="GO:0006097">
    <property type="term" value="P:glyoxylate cycle"/>
    <property type="evidence" value="ECO:0007669"/>
    <property type="project" value="UniProtKB-KW"/>
</dbReference>
<dbReference type="InterPro" id="IPR048355">
    <property type="entry name" value="MS_C"/>
</dbReference>
<dbReference type="Pfam" id="PF20659">
    <property type="entry name" value="MS_C"/>
    <property type="match status" value="1"/>
</dbReference>
<dbReference type="GO" id="GO:0005737">
    <property type="term" value="C:cytoplasm"/>
    <property type="evidence" value="ECO:0007669"/>
    <property type="project" value="TreeGrafter"/>
</dbReference>
<dbReference type="EC" id="2.3.3.9" evidence="1"/>
<evidence type="ECO:0000256" key="5">
    <source>
        <dbReference type="ARBA" id="ARBA00047918"/>
    </source>
</evidence>
<sequence>MEKRFLKSYMDLLVQTCHRRGAPATGGMAALLLPEKKDSEAHERVLGTVKRLKLFEIRAGVDGFMVYDIDLVESMQKLFQEHTKGPNQLHLIPEVTVTQTDLLTMPPGGVTLYGLKYNIAVGILFIDAWFRGEGHFFYRGQVEDSATAEISRSQVWQWIRHGVKLEDDERTVTRNLVQSLAQEMEQELQDLYCSSDQ</sequence>
<accession>A0AAV7WVP4</accession>
<dbReference type="InterPro" id="IPR001465">
    <property type="entry name" value="Malate_synthase_TIM"/>
</dbReference>
<feature type="domain" description="Malate synthase TIM barrel" evidence="6">
    <location>
        <begin position="1"/>
        <end position="104"/>
    </location>
</feature>
<reference evidence="8" key="1">
    <citation type="journal article" date="2022" name="bioRxiv">
        <title>Sequencing and chromosome-scale assembly of the giantPleurodeles waltlgenome.</title>
        <authorList>
            <person name="Brown T."/>
            <person name="Elewa A."/>
            <person name="Iarovenko S."/>
            <person name="Subramanian E."/>
            <person name="Araus A.J."/>
            <person name="Petzold A."/>
            <person name="Susuki M."/>
            <person name="Suzuki K.-i.T."/>
            <person name="Hayashi T."/>
            <person name="Toyoda A."/>
            <person name="Oliveira C."/>
            <person name="Osipova E."/>
            <person name="Leigh N.D."/>
            <person name="Simon A."/>
            <person name="Yun M.H."/>
        </authorList>
    </citation>
    <scope>NUCLEOTIDE SEQUENCE</scope>
    <source>
        <strain evidence="8">20211129_DDA</strain>
        <tissue evidence="8">Liver</tissue>
    </source>
</reference>
<dbReference type="Proteomes" id="UP001066276">
    <property type="component" value="Chromosome 1_1"/>
</dbReference>
<dbReference type="SUPFAM" id="SSF51645">
    <property type="entry name" value="Malate synthase G"/>
    <property type="match status" value="1"/>
</dbReference>
<evidence type="ECO:0000259" key="6">
    <source>
        <dbReference type="Pfam" id="PF01274"/>
    </source>
</evidence>
<dbReference type="Gene3D" id="1.20.1220.12">
    <property type="entry name" value="Malate synthase, domain III"/>
    <property type="match status" value="1"/>
</dbReference>
<evidence type="ECO:0000256" key="2">
    <source>
        <dbReference type="ARBA" id="ARBA00022435"/>
    </source>
</evidence>
<dbReference type="EMBL" id="JANPWB010000001">
    <property type="protein sequence ID" value="KAJ1217047.1"/>
    <property type="molecule type" value="Genomic_DNA"/>
</dbReference>
<keyword evidence="2" id="KW-0329">Glyoxylate bypass</keyword>
<dbReference type="GO" id="GO:0004474">
    <property type="term" value="F:malate synthase activity"/>
    <property type="evidence" value="ECO:0007669"/>
    <property type="project" value="UniProtKB-EC"/>
</dbReference>
<comment type="caution">
    <text evidence="8">The sequence shown here is derived from an EMBL/GenBank/DDBJ whole genome shotgun (WGS) entry which is preliminary data.</text>
</comment>
<feature type="domain" description="Malate synthase C-terminal" evidence="7">
    <location>
        <begin position="111"/>
        <end position="189"/>
    </location>
</feature>
<comment type="catalytic activity">
    <reaction evidence="5">
        <text>glyoxylate + acetyl-CoA + H2O = (S)-malate + CoA + H(+)</text>
        <dbReference type="Rhea" id="RHEA:18181"/>
        <dbReference type="ChEBI" id="CHEBI:15377"/>
        <dbReference type="ChEBI" id="CHEBI:15378"/>
        <dbReference type="ChEBI" id="CHEBI:15589"/>
        <dbReference type="ChEBI" id="CHEBI:36655"/>
        <dbReference type="ChEBI" id="CHEBI:57287"/>
        <dbReference type="ChEBI" id="CHEBI:57288"/>
        <dbReference type="EC" id="2.3.3.9"/>
    </reaction>
</comment>
<evidence type="ECO:0000313" key="8">
    <source>
        <dbReference type="EMBL" id="KAJ1217047.1"/>
    </source>
</evidence>
<gene>
    <name evidence="8" type="ORF">NDU88_004642</name>
</gene>
<dbReference type="InterPro" id="IPR044856">
    <property type="entry name" value="Malate_synth_C_sf"/>
</dbReference>